<dbReference type="Proteomes" id="UP000199365">
    <property type="component" value="Unassembled WGS sequence"/>
</dbReference>
<evidence type="ECO:0008006" key="7">
    <source>
        <dbReference type="Google" id="ProtNLM"/>
    </source>
</evidence>
<evidence type="ECO:0000256" key="1">
    <source>
        <dbReference type="ARBA" id="ARBA00004496"/>
    </source>
</evidence>
<evidence type="ECO:0000313" key="6">
    <source>
        <dbReference type="Proteomes" id="UP000199365"/>
    </source>
</evidence>
<dbReference type="PRINTS" id="PR00081">
    <property type="entry name" value="GDHRDH"/>
</dbReference>
<gene>
    <name evidence="5" type="ORF">SAMN05445850_5293</name>
</gene>
<comment type="subcellular location">
    <subcellularLocation>
        <location evidence="1">Cytoplasm</location>
    </subcellularLocation>
</comment>
<dbReference type="PANTHER" id="PTHR44085">
    <property type="entry name" value="SEPIAPTERIN REDUCTASE"/>
    <property type="match status" value="1"/>
</dbReference>
<name>A0A1H1JNM7_9BURK</name>
<sequence>MTSSSPIRAIVTGHTRGLGAALAEQLLARNVTVLGMSRSRHAALKARFAARLEEIELPLAEPARVAQWIATDALSNFVRGAQTVLLINNAGMMQPIGPIEGQDAASVADAVSLNVATPLMLASALAAAAVDATDRRIVHISSGAARNAYPGWSIYCATKAALDHHARAVALDANRALRICSLAPGVIDTDMQAQIRGSGEEQFPMRQRFDELKRNGQLSTPEQCAAQLIDYALSDAFGQTPVADIREIAKSA</sequence>
<dbReference type="EMBL" id="FNKX01000002">
    <property type="protein sequence ID" value="SDR51593.1"/>
    <property type="molecule type" value="Genomic_DNA"/>
</dbReference>
<keyword evidence="3" id="KW-0521">NADP</keyword>
<dbReference type="InterPro" id="IPR002347">
    <property type="entry name" value="SDR_fam"/>
</dbReference>
<keyword evidence="6" id="KW-1185">Reference proteome</keyword>
<accession>A0A1H1JNM7</accession>
<evidence type="ECO:0000256" key="2">
    <source>
        <dbReference type="ARBA" id="ARBA00022490"/>
    </source>
</evidence>
<dbReference type="GO" id="GO:0004757">
    <property type="term" value="F:sepiapterin reductase (NADP+) activity"/>
    <property type="evidence" value="ECO:0007669"/>
    <property type="project" value="TreeGrafter"/>
</dbReference>
<reference evidence="6" key="1">
    <citation type="submission" date="2016-10" db="EMBL/GenBank/DDBJ databases">
        <authorList>
            <person name="Varghese N."/>
            <person name="Submissions S."/>
        </authorList>
    </citation>
    <scope>NUCLEOTIDE SEQUENCE [LARGE SCALE GENOMIC DNA]</scope>
    <source>
        <strain evidence="6">DUS833</strain>
    </source>
</reference>
<proteinExistence type="predicted"/>
<keyword evidence="2" id="KW-0963">Cytoplasm</keyword>
<dbReference type="InterPro" id="IPR036291">
    <property type="entry name" value="NAD(P)-bd_dom_sf"/>
</dbReference>
<dbReference type="GO" id="GO:0005737">
    <property type="term" value="C:cytoplasm"/>
    <property type="evidence" value="ECO:0007669"/>
    <property type="project" value="UniProtKB-SubCell"/>
</dbReference>
<dbReference type="AlphaFoldDB" id="A0A1H1JNM7"/>
<keyword evidence="4" id="KW-0560">Oxidoreductase</keyword>
<dbReference type="NCBIfam" id="NF005436">
    <property type="entry name" value="PRK07023.1"/>
    <property type="match status" value="1"/>
</dbReference>
<protein>
    <recommendedName>
        <fullName evidence="7">Short-chain dehydrogenase</fullName>
    </recommendedName>
</protein>
<dbReference type="Gene3D" id="3.40.50.720">
    <property type="entry name" value="NAD(P)-binding Rossmann-like Domain"/>
    <property type="match status" value="1"/>
</dbReference>
<dbReference type="InterPro" id="IPR051721">
    <property type="entry name" value="Biopterin_syn/organic_redct"/>
</dbReference>
<dbReference type="PANTHER" id="PTHR44085:SF2">
    <property type="entry name" value="SEPIAPTERIN REDUCTASE"/>
    <property type="match status" value="1"/>
</dbReference>
<dbReference type="STRING" id="157910.SAMN05445850_5293"/>
<dbReference type="GO" id="GO:0006729">
    <property type="term" value="P:tetrahydrobiopterin biosynthetic process"/>
    <property type="evidence" value="ECO:0007669"/>
    <property type="project" value="TreeGrafter"/>
</dbReference>
<dbReference type="Pfam" id="PF00106">
    <property type="entry name" value="adh_short"/>
    <property type="match status" value="1"/>
</dbReference>
<dbReference type="SUPFAM" id="SSF51735">
    <property type="entry name" value="NAD(P)-binding Rossmann-fold domains"/>
    <property type="match status" value="1"/>
</dbReference>
<evidence type="ECO:0000313" key="5">
    <source>
        <dbReference type="EMBL" id="SDR51593.1"/>
    </source>
</evidence>
<dbReference type="RefSeq" id="WP_090808185.1">
    <property type="nucleotide sequence ID" value="NZ_FNKX01000002.1"/>
</dbReference>
<organism evidence="5 6">
    <name type="scientific">Paraburkholderia tuberum</name>
    <dbReference type="NCBI Taxonomy" id="157910"/>
    <lineage>
        <taxon>Bacteria</taxon>
        <taxon>Pseudomonadati</taxon>
        <taxon>Pseudomonadota</taxon>
        <taxon>Betaproteobacteria</taxon>
        <taxon>Burkholderiales</taxon>
        <taxon>Burkholderiaceae</taxon>
        <taxon>Paraburkholderia</taxon>
    </lineage>
</organism>
<evidence type="ECO:0000256" key="3">
    <source>
        <dbReference type="ARBA" id="ARBA00022857"/>
    </source>
</evidence>
<evidence type="ECO:0000256" key="4">
    <source>
        <dbReference type="ARBA" id="ARBA00023002"/>
    </source>
</evidence>